<dbReference type="GO" id="GO:0005634">
    <property type="term" value="C:nucleus"/>
    <property type="evidence" value="ECO:0007669"/>
    <property type="project" value="TreeGrafter"/>
</dbReference>
<dbReference type="Pfam" id="PF09445">
    <property type="entry name" value="Methyltransf_15"/>
    <property type="match status" value="1"/>
</dbReference>
<feature type="region of interest" description="Disordered" evidence="8">
    <location>
        <begin position="63"/>
        <end position="97"/>
    </location>
</feature>
<protein>
    <recommendedName>
        <fullName evidence="1">Trimethylguanosine synthase</fullName>
    </recommendedName>
    <alternativeName>
        <fullName evidence="7">Cap-specific guanine-N(2) methyltransferase</fullName>
    </alternativeName>
</protein>
<evidence type="ECO:0000256" key="6">
    <source>
        <dbReference type="ARBA" id="ARBA00049075"/>
    </source>
</evidence>
<evidence type="ECO:0000256" key="4">
    <source>
        <dbReference type="ARBA" id="ARBA00048740"/>
    </source>
</evidence>
<dbReference type="InterPro" id="IPR029063">
    <property type="entry name" value="SAM-dependent_MTases_sf"/>
</dbReference>
<feature type="compositionally biased region" description="Low complexity" evidence="8">
    <location>
        <begin position="72"/>
        <end position="95"/>
    </location>
</feature>
<dbReference type="PANTHER" id="PTHR14741:SF32">
    <property type="entry name" value="TRIMETHYLGUANOSINE SYNTHASE"/>
    <property type="match status" value="1"/>
</dbReference>
<dbReference type="AlphaFoldDB" id="A0AAU9IAH8"/>
<evidence type="ECO:0000256" key="7">
    <source>
        <dbReference type="ARBA" id="ARBA00049790"/>
    </source>
</evidence>
<comment type="similarity">
    <text evidence="2">Belongs to the methyltransferase superfamily. Trimethylguanosine synthase family.</text>
</comment>
<comment type="catalytic activity">
    <reaction evidence="3">
        <text>a 5'-end (N(2),N(7)-dimethyl 5'-triphosphoguanosine)-ribonucleoside in snoRNA + S-adenosyl-L-methionine = a 5'-end (N(2),N(2),N(7)-trimethyl 5'-triphosphoguanosine)-ribonucleoside in snoRNA + S-adenosyl-L-homocysteine + H(+)</text>
        <dbReference type="Rhea" id="RHEA:78507"/>
        <dbReference type="Rhea" id="RHEA-COMP:19088"/>
        <dbReference type="Rhea" id="RHEA-COMP:19090"/>
        <dbReference type="ChEBI" id="CHEBI:15378"/>
        <dbReference type="ChEBI" id="CHEBI:57856"/>
        <dbReference type="ChEBI" id="CHEBI:59789"/>
        <dbReference type="ChEBI" id="CHEBI:167623"/>
        <dbReference type="ChEBI" id="CHEBI:172880"/>
    </reaction>
    <physiologicalReaction direction="left-to-right" evidence="3">
        <dbReference type="Rhea" id="RHEA:78508"/>
    </physiologicalReaction>
</comment>
<gene>
    <name evidence="9" type="ORF">BSTOLATCC_MIC1241</name>
</gene>
<dbReference type="EMBL" id="CAJZBQ010000002">
    <property type="protein sequence ID" value="CAG9310391.1"/>
    <property type="molecule type" value="Genomic_DNA"/>
</dbReference>
<organism evidence="9 10">
    <name type="scientific">Blepharisma stoltei</name>
    <dbReference type="NCBI Taxonomy" id="1481888"/>
    <lineage>
        <taxon>Eukaryota</taxon>
        <taxon>Sar</taxon>
        <taxon>Alveolata</taxon>
        <taxon>Ciliophora</taxon>
        <taxon>Postciliodesmatophora</taxon>
        <taxon>Heterotrichea</taxon>
        <taxon>Heterotrichida</taxon>
        <taxon>Blepharismidae</taxon>
        <taxon>Blepharisma</taxon>
    </lineage>
</organism>
<sequence>MWLDYLPFMLGTQESQEEGMKSSLITQRKRTAHWLFRCCLSCFISEKPSSAEDTELTEIVMTPMSNPETNQSSSTSEPISPKSSSEIPSIPLSAPAKKKKKKAKKGLLIANSVVEGLQLLGSGKETTVVNVKSIPIELPKVSTFRLDIRNKPKFVPLKYWNQRYSIFSKYDSGIMMDEESWYSVTHEPIAKHIAELCKGAQLVMDGFAGAGGNVIQFAHYCQTVGVEIDPNRIEMLKNNAKKYGVLDRIKCVQGDFLEVAKGEGPVDVLFMSPPWGGPDYVKSKKYNIFAHITPDITKIMEVCNETTKNIILYMPRTVNPAQIVQLFKYMPNIERKVEFQLYCFGNKIKTVGCIIGEMVKVDSNEVAKLMLDRMKIPKYLPKDKNAAVVAFGQEIEENGFNFALAKACAAKKPNRNRKKNKISKAEPAAV</sequence>
<evidence type="ECO:0000313" key="9">
    <source>
        <dbReference type="EMBL" id="CAG9310391.1"/>
    </source>
</evidence>
<comment type="catalytic activity">
    <reaction evidence="4">
        <text>a 5'-end (N(7)-methyl 5'-triphosphoguanosine)-ribonucleoside in snoRNA + S-adenosyl-L-methionine = a 5'-end (N(2),N(7)-dimethyl 5'-triphosphoguanosine)-ribonucleoside in snoRNA + S-adenosyl-L-homocysteine + H(+)</text>
        <dbReference type="Rhea" id="RHEA:78475"/>
        <dbReference type="Rhea" id="RHEA-COMP:19086"/>
        <dbReference type="Rhea" id="RHEA-COMP:19088"/>
        <dbReference type="ChEBI" id="CHEBI:15378"/>
        <dbReference type="ChEBI" id="CHEBI:57856"/>
        <dbReference type="ChEBI" id="CHEBI:59789"/>
        <dbReference type="ChEBI" id="CHEBI:156461"/>
        <dbReference type="ChEBI" id="CHEBI:172880"/>
    </reaction>
    <physiologicalReaction direction="left-to-right" evidence="4">
        <dbReference type="Rhea" id="RHEA:78476"/>
    </physiologicalReaction>
</comment>
<dbReference type="InterPro" id="IPR019012">
    <property type="entry name" value="RNA_cap_Gua-N2-MeTrfase"/>
</dbReference>
<keyword evidence="10" id="KW-1185">Reference proteome</keyword>
<dbReference type="Gene3D" id="3.40.50.150">
    <property type="entry name" value="Vaccinia Virus protein VP39"/>
    <property type="match status" value="1"/>
</dbReference>
<evidence type="ECO:0000256" key="8">
    <source>
        <dbReference type="SAM" id="MobiDB-lite"/>
    </source>
</evidence>
<evidence type="ECO:0000256" key="3">
    <source>
        <dbReference type="ARBA" id="ARBA00047418"/>
    </source>
</evidence>
<evidence type="ECO:0000256" key="1">
    <source>
        <dbReference type="ARBA" id="ARBA00018517"/>
    </source>
</evidence>
<dbReference type="CDD" id="cd02440">
    <property type="entry name" value="AdoMet_MTases"/>
    <property type="match status" value="1"/>
</dbReference>
<evidence type="ECO:0000313" key="10">
    <source>
        <dbReference type="Proteomes" id="UP001162131"/>
    </source>
</evidence>
<evidence type="ECO:0000256" key="5">
    <source>
        <dbReference type="ARBA" id="ARBA00048763"/>
    </source>
</evidence>
<reference evidence="9" key="1">
    <citation type="submission" date="2021-09" db="EMBL/GenBank/DDBJ databases">
        <authorList>
            <consortium name="AG Swart"/>
            <person name="Singh M."/>
            <person name="Singh A."/>
            <person name="Seah K."/>
            <person name="Emmerich C."/>
        </authorList>
    </citation>
    <scope>NUCLEOTIDE SEQUENCE</scope>
    <source>
        <strain evidence="9">ATCC30299</strain>
    </source>
</reference>
<accession>A0AAU9IAH8</accession>
<evidence type="ECO:0000256" key="2">
    <source>
        <dbReference type="ARBA" id="ARBA00025783"/>
    </source>
</evidence>
<dbReference type="PANTHER" id="PTHR14741">
    <property type="entry name" value="S-ADENOSYLMETHIONINE-DEPENDENT METHYLTRANSFERASE RELATED"/>
    <property type="match status" value="1"/>
</dbReference>
<comment type="caution">
    <text evidence="9">The sequence shown here is derived from an EMBL/GenBank/DDBJ whole genome shotgun (WGS) entry which is preliminary data.</text>
</comment>
<dbReference type="SUPFAM" id="SSF53335">
    <property type="entry name" value="S-adenosyl-L-methionine-dependent methyltransferases"/>
    <property type="match status" value="1"/>
</dbReference>
<dbReference type="Proteomes" id="UP001162131">
    <property type="component" value="Unassembled WGS sequence"/>
</dbReference>
<dbReference type="GO" id="GO:0071164">
    <property type="term" value="F:RNA cap trimethylguanosine synthase activity"/>
    <property type="evidence" value="ECO:0007669"/>
    <property type="project" value="TreeGrafter"/>
</dbReference>
<name>A0AAU9IAH8_9CILI</name>
<comment type="catalytic activity">
    <reaction evidence="6">
        <text>a 5'-end (N(7)-methyl 5'-triphosphoguanosine)-ribonucleoside in snRNA + S-adenosyl-L-methionine = a 5'-end (N(2),N(7)-dimethyl 5'-triphosphoguanosine)-ribonucleoside in snRNA + S-adenosyl-L-homocysteine + H(+)</text>
        <dbReference type="Rhea" id="RHEA:78471"/>
        <dbReference type="Rhea" id="RHEA-COMP:19085"/>
        <dbReference type="Rhea" id="RHEA-COMP:19087"/>
        <dbReference type="ChEBI" id="CHEBI:15378"/>
        <dbReference type="ChEBI" id="CHEBI:57856"/>
        <dbReference type="ChEBI" id="CHEBI:59789"/>
        <dbReference type="ChEBI" id="CHEBI:156461"/>
        <dbReference type="ChEBI" id="CHEBI:172880"/>
    </reaction>
    <physiologicalReaction direction="left-to-right" evidence="6">
        <dbReference type="Rhea" id="RHEA:78472"/>
    </physiologicalReaction>
</comment>
<proteinExistence type="inferred from homology"/>
<comment type="catalytic activity">
    <reaction evidence="5">
        <text>a 5'-end (N(2),N(7)-dimethyl 5'-triphosphoguanosine)-ribonucleoside in snRNA + S-adenosyl-L-methionine = a 5'-end (N(2),N(2),N(7)-trimethyl 5'-triphosphoguanosine)-ribonucleoside in snRNA + S-adenosyl-L-homocysteine + H(+)</text>
        <dbReference type="Rhea" id="RHEA:78479"/>
        <dbReference type="Rhea" id="RHEA-COMP:19087"/>
        <dbReference type="Rhea" id="RHEA-COMP:19089"/>
        <dbReference type="ChEBI" id="CHEBI:15378"/>
        <dbReference type="ChEBI" id="CHEBI:57856"/>
        <dbReference type="ChEBI" id="CHEBI:59789"/>
        <dbReference type="ChEBI" id="CHEBI:167623"/>
        <dbReference type="ChEBI" id="CHEBI:172880"/>
    </reaction>
    <physiologicalReaction direction="left-to-right" evidence="5">
        <dbReference type="Rhea" id="RHEA:78480"/>
    </physiologicalReaction>
</comment>